<dbReference type="Proteomes" id="UP000492821">
    <property type="component" value="Unassembled WGS sequence"/>
</dbReference>
<reference evidence="2" key="1">
    <citation type="journal article" date="2013" name="Genetics">
        <title>The draft genome and transcriptome of Panagrellus redivivus are shaped by the harsh demands of a free-living lifestyle.</title>
        <authorList>
            <person name="Srinivasan J."/>
            <person name="Dillman A.R."/>
            <person name="Macchietto M.G."/>
            <person name="Heikkinen L."/>
            <person name="Lakso M."/>
            <person name="Fracchia K.M."/>
            <person name="Antoshechkin I."/>
            <person name="Mortazavi A."/>
            <person name="Wong G."/>
            <person name="Sternberg P.W."/>
        </authorList>
    </citation>
    <scope>NUCLEOTIDE SEQUENCE [LARGE SCALE GENOMIC DNA]</scope>
    <source>
        <strain evidence="2">MT8872</strain>
    </source>
</reference>
<feature type="transmembrane region" description="Helical" evidence="1">
    <location>
        <begin position="90"/>
        <end position="113"/>
    </location>
</feature>
<feature type="transmembrane region" description="Helical" evidence="1">
    <location>
        <begin position="48"/>
        <end position="69"/>
    </location>
</feature>
<feature type="transmembrane region" description="Helical" evidence="1">
    <location>
        <begin position="273"/>
        <end position="296"/>
    </location>
</feature>
<evidence type="ECO:0000313" key="3">
    <source>
        <dbReference type="WBParaSite" id="Pan_g13608.t1"/>
    </source>
</evidence>
<keyword evidence="1" id="KW-1133">Transmembrane helix</keyword>
<keyword evidence="1" id="KW-0472">Membrane</keyword>
<dbReference type="InterPro" id="IPR053220">
    <property type="entry name" value="Nematode_rcpt-like_serp_H"/>
</dbReference>
<dbReference type="PANTHER" id="PTHR22941">
    <property type="entry name" value="SERPENTINE RECEPTOR"/>
    <property type="match status" value="1"/>
</dbReference>
<feature type="transmembrane region" description="Helical" evidence="1">
    <location>
        <begin position="229"/>
        <end position="253"/>
    </location>
</feature>
<evidence type="ECO:0000313" key="2">
    <source>
        <dbReference type="Proteomes" id="UP000492821"/>
    </source>
</evidence>
<feature type="transmembrane region" description="Helical" evidence="1">
    <location>
        <begin position="308"/>
        <end position="334"/>
    </location>
</feature>
<dbReference type="AlphaFoldDB" id="A0A7E4ZRR6"/>
<keyword evidence="1" id="KW-0812">Transmembrane</keyword>
<feature type="transmembrane region" description="Helical" evidence="1">
    <location>
        <begin position="125"/>
        <end position="147"/>
    </location>
</feature>
<protein>
    <submittedName>
        <fullName evidence="3">G_PROTEIN_RECEP_F1_2 domain-containing protein</fullName>
    </submittedName>
</protein>
<organism evidence="2 3">
    <name type="scientific">Panagrellus redivivus</name>
    <name type="common">Microworm</name>
    <dbReference type="NCBI Taxonomy" id="6233"/>
    <lineage>
        <taxon>Eukaryota</taxon>
        <taxon>Metazoa</taxon>
        <taxon>Ecdysozoa</taxon>
        <taxon>Nematoda</taxon>
        <taxon>Chromadorea</taxon>
        <taxon>Rhabditida</taxon>
        <taxon>Tylenchina</taxon>
        <taxon>Panagrolaimomorpha</taxon>
        <taxon>Panagrolaimoidea</taxon>
        <taxon>Panagrolaimidae</taxon>
        <taxon>Panagrellus</taxon>
    </lineage>
</organism>
<dbReference type="InterPro" id="IPR019422">
    <property type="entry name" value="7TM_GPCR_serpentine_rcpt_Srh"/>
</dbReference>
<dbReference type="Pfam" id="PF10318">
    <property type="entry name" value="7TM_GPCR_Srh"/>
    <property type="match status" value="1"/>
</dbReference>
<proteinExistence type="predicted"/>
<keyword evidence="2" id="KW-1185">Reference proteome</keyword>
<accession>A0A7E4ZRR6</accession>
<evidence type="ECO:0000256" key="1">
    <source>
        <dbReference type="SAM" id="Phobius"/>
    </source>
</evidence>
<sequence length="365" mass="41122">MMFENTTISILNYFIETSRDVYGLFGMPNATTYPTPIMSNFINYRSFVFIPILIVSIVLSIFVNYVILTQSKTLGTYKYYIINQTVWSQLFEIGMILYNPVVLMPYIAGYSGGIFRSFGTYESSAIAITVGFCLYYCALFGAILSFINRYILAFRPESKKYLESKYTFAYIAWLHGGACAGIAIFLLTTAPRGSTVRQVVDQETHGALNEYLSEPTFVYFQDINGSARAILLFCALVILGFLLLFSLVVIWFIANVFIYKRKATSITKLSRSLIICSLVQLLLCVVFLFCPYIIGVGSLALRLENGDFVNALCGIVSLHGTADILSTLYFIVPYRKFCVQLLKKKKLIIIVPFPISMASLMNKHI</sequence>
<feature type="transmembrane region" description="Helical" evidence="1">
    <location>
        <begin position="168"/>
        <end position="187"/>
    </location>
</feature>
<reference evidence="3" key="2">
    <citation type="submission" date="2020-10" db="UniProtKB">
        <authorList>
            <consortium name="WormBaseParasite"/>
        </authorList>
    </citation>
    <scope>IDENTIFICATION</scope>
</reference>
<name>A0A7E4ZRR6_PANRE</name>
<dbReference type="WBParaSite" id="Pan_g13608.t1">
    <property type="protein sequence ID" value="Pan_g13608.t1"/>
    <property type="gene ID" value="Pan_g13608"/>
</dbReference>